<accession>A0A955LVW1</accession>
<feature type="transmembrane region" description="Helical" evidence="1">
    <location>
        <begin position="347"/>
        <end position="366"/>
    </location>
</feature>
<keyword evidence="1" id="KW-1133">Transmembrane helix</keyword>
<reference evidence="2" key="2">
    <citation type="journal article" date="2021" name="Microbiome">
        <title>Successional dynamics and alternative stable states in a saline activated sludge microbial community over 9 years.</title>
        <authorList>
            <person name="Wang Y."/>
            <person name="Ye J."/>
            <person name="Ju F."/>
            <person name="Liu L."/>
            <person name="Boyd J.A."/>
            <person name="Deng Y."/>
            <person name="Parks D.H."/>
            <person name="Jiang X."/>
            <person name="Yin X."/>
            <person name="Woodcroft B.J."/>
            <person name="Tyson G.W."/>
            <person name="Hugenholtz P."/>
            <person name="Polz M.F."/>
            <person name="Zhang T."/>
        </authorList>
    </citation>
    <scope>NUCLEOTIDE SEQUENCE</scope>
    <source>
        <strain evidence="2">HKST-UBA02</strain>
    </source>
</reference>
<feature type="non-terminal residue" evidence="2">
    <location>
        <position position="603"/>
    </location>
</feature>
<feature type="transmembrane region" description="Helical" evidence="1">
    <location>
        <begin position="420"/>
        <end position="442"/>
    </location>
</feature>
<reference evidence="2" key="1">
    <citation type="submission" date="2020-04" db="EMBL/GenBank/DDBJ databases">
        <authorList>
            <person name="Zhang T."/>
        </authorList>
    </citation>
    <scope>NUCLEOTIDE SEQUENCE</scope>
    <source>
        <strain evidence="2">HKST-UBA02</strain>
    </source>
</reference>
<feature type="transmembrane region" description="Helical" evidence="1">
    <location>
        <begin position="515"/>
        <end position="533"/>
    </location>
</feature>
<feature type="transmembrane region" description="Helical" evidence="1">
    <location>
        <begin position="7"/>
        <end position="30"/>
    </location>
</feature>
<feature type="transmembrane region" description="Helical" evidence="1">
    <location>
        <begin position="545"/>
        <end position="565"/>
    </location>
</feature>
<keyword evidence="1" id="KW-0472">Membrane</keyword>
<evidence type="ECO:0000313" key="3">
    <source>
        <dbReference type="Proteomes" id="UP000699691"/>
    </source>
</evidence>
<dbReference type="Pfam" id="PF10060">
    <property type="entry name" value="DUF2298"/>
    <property type="match status" value="1"/>
</dbReference>
<organism evidence="2 3">
    <name type="scientific">candidate division WWE3 bacterium</name>
    <dbReference type="NCBI Taxonomy" id="2053526"/>
    <lineage>
        <taxon>Bacteria</taxon>
        <taxon>Katanobacteria</taxon>
    </lineage>
</organism>
<feature type="transmembrane region" description="Helical" evidence="1">
    <location>
        <begin position="68"/>
        <end position="85"/>
    </location>
</feature>
<feature type="transmembrane region" description="Helical" evidence="1">
    <location>
        <begin position="228"/>
        <end position="253"/>
    </location>
</feature>
<feature type="transmembrane region" description="Helical" evidence="1">
    <location>
        <begin position="324"/>
        <end position="341"/>
    </location>
</feature>
<dbReference type="PANTHER" id="PTHR10790">
    <property type="entry name" value="TPR-DOMAIN CONTAINING PROTEIN"/>
    <property type="match status" value="1"/>
</dbReference>
<sequence length="603" mass="68896">MTDLTAFITYYVTLLLLGISMFPLASYIFSRFLDRGWILSKTIAIMLLSYTVWFLGIQEILSFTRPHVVLIWIVLTLAVWGVYLLKTDFVFPSLVDRSIRELWNSLRNNELLRVIIIEESIFLIMFGTWTYVRAYSPAIQGLEKFMDYGFMNSILRAEYFPPLDHFFAAEPINYYYFGHLIAAVVTKLSAVPSVIAYNLQIAFLFAITFSSSFSIGITLIARSIEKKFGYLVFTAGLLSGLFTAVIGNLHAALNITDYKTYWYATATRLIPFTINEFPIYSFVVADLHGHVSNIPHALLIIALYTQFILLYKQNNRIFKTVLKKAILTLVLLTFAIGISYATNAWDFPIYLVLGGLATLYFVSDNAKNTPRRNTLFEILKTTAVIVLPVFIGSILIMWPYWQTVAPISEGIGIVRDLSPIGLVLILWGMYFFLAGSFIVFIYQSQLTNWFQSLLTSKTKEQKETAKKHITPHTIDFFVLILIITALLLIIIPEIIYVKDIYPQHYRANTMFKLYYAAWLMLSIATAYSFVRMTDAIKQRVRNTGWIANLLVQYILIAATLAYPYFAINSATGSFKLWKGLDGSQFIDILYPEDAKAIDWMNAT</sequence>
<protein>
    <recommendedName>
        <fullName evidence="4">YYY membrane protein</fullName>
    </recommendedName>
</protein>
<dbReference type="PANTHER" id="PTHR10790:SF51">
    <property type="entry name" value="TETRATRICOPEPTIDE REPEAT PROTEIN"/>
    <property type="match status" value="1"/>
</dbReference>
<keyword evidence="1" id="KW-0812">Transmembrane</keyword>
<dbReference type="AlphaFoldDB" id="A0A955LVW1"/>
<name>A0A955LVW1_UNCKA</name>
<feature type="transmembrane region" description="Helical" evidence="1">
    <location>
        <begin position="201"/>
        <end position="221"/>
    </location>
</feature>
<feature type="transmembrane region" description="Helical" evidence="1">
    <location>
        <begin position="174"/>
        <end position="195"/>
    </location>
</feature>
<evidence type="ECO:0000313" key="2">
    <source>
        <dbReference type="EMBL" id="MCA9397714.1"/>
    </source>
</evidence>
<dbReference type="InterPro" id="IPR018746">
    <property type="entry name" value="DUF2298"/>
</dbReference>
<proteinExistence type="predicted"/>
<dbReference type="Proteomes" id="UP000699691">
    <property type="component" value="Unassembled WGS sequence"/>
</dbReference>
<feature type="transmembrane region" description="Helical" evidence="1">
    <location>
        <begin position="36"/>
        <end position="56"/>
    </location>
</feature>
<evidence type="ECO:0000256" key="1">
    <source>
        <dbReference type="SAM" id="Phobius"/>
    </source>
</evidence>
<feature type="transmembrane region" description="Helical" evidence="1">
    <location>
        <begin position="111"/>
        <end position="132"/>
    </location>
</feature>
<gene>
    <name evidence="2" type="ORF">KC573_02695</name>
</gene>
<feature type="transmembrane region" description="Helical" evidence="1">
    <location>
        <begin position="378"/>
        <end position="400"/>
    </location>
</feature>
<feature type="transmembrane region" description="Helical" evidence="1">
    <location>
        <begin position="476"/>
        <end position="495"/>
    </location>
</feature>
<dbReference type="EMBL" id="JAGQKY010000113">
    <property type="protein sequence ID" value="MCA9397714.1"/>
    <property type="molecule type" value="Genomic_DNA"/>
</dbReference>
<comment type="caution">
    <text evidence="2">The sequence shown here is derived from an EMBL/GenBank/DDBJ whole genome shotgun (WGS) entry which is preliminary data.</text>
</comment>
<dbReference type="NCBIfam" id="TIGR03662">
    <property type="entry name" value="Chlor_Arch_YYY"/>
    <property type="match status" value="1"/>
</dbReference>
<evidence type="ECO:0008006" key="4">
    <source>
        <dbReference type="Google" id="ProtNLM"/>
    </source>
</evidence>
<feature type="transmembrane region" description="Helical" evidence="1">
    <location>
        <begin position="294"/>
        <end position="312"/>
    </location>
</feature>